<dbReference type="Proteomes" id="UP000675881">
    <property type="component" value="Chromosome 14"/>
</dbReference>
<evidence type="ECO:0000313" key="3">
    <source>
        <dbReference type="Proteomes" id="UP000675881"/>
    </source>
</evidence>
<keyword evidence="3" id="KW-1185">Reference proteome</keyword>
<evidence type="ECO:0000313" key="2">
    <source>
        <dbReference type="EMBL" id="CAF2843648.1"/>
    </source>
</evidence>
<gene>
    <name evidence="2" type="ORF">LSAA_5412</name>
</gene>
<feature type="compositionally biased region" description="Polar residues" evidence="1">
    <location>
        <begin position="95"/>
        <end position="104"/>
    </location>
</feature>
<dbReference type="EMBL" id="HG994593">
    <property type="protein sequence ID" value="CAF2843648.1"/>
    <property type="molecule type" value="Genomic_DNA"/>
</dbReference>
<feature type="compositionally biased region" description="Polar residues" evidence="1">
    <location>
        <begin position="119"/>
        <end position="129"/>
    </location>
</feature>
<name>A0A7R8CJX4_LEPSM</name>
<accession>A0A7R8CJX4</accession>
<protein>
    <submittedName>
        <fullName evidence="2">(salmon louse) hypothetical protein</fullName>
    </submittedName>
</protein>
<evidence type="ECO:0000256" key="1">
    <source>
        <dbReference type="SAM" id="MobiDB-lite"/>
    </source>
</evidence>
<feature type="compositionally biased region" description="Basic and acidic residues" evidence="1">
    <location>
        <begin position="109"/>
        <end position="118"/>
    </location>
</feature>
<proteinExistence type="predicted"/>
<feature type="region of interest" description="Disordered" evidence="1">
    <location>
        <begin position="95"/>
        <end position="129"/>
    </location>
</feature>
<sequence length="129" mass="15226">MSENRPREDYVLFQQTQSKLGLSLRIGSFKERTMIEESGHAEENKMKAMNMNPSLRIKTMKKKESAEQMKRNMWGRRRGENYDWKLVMKERQSVLSSIKNNTKRNFGCPEERDKKPSRESSPQASEHSN</sequence>
<dbReference type="AlphaFoldDB" id="A0A7R8CJX4"/>
<reference evidence="2" key="1">
    <citation type="submission" date="2021-02" db="EMBL/GenBank/DDBJ databases">
        <authorList>
            <person name="Bekaert M."/>
        </authorList>
    </citation>
    <scope>NUCLEOTIDE SEQUENCE</scope>
    <source>
        <strain evidence="2">IoA-00</strain>
    </source>
</reference>
<organism evidence="2 3">
    <name type="scientific">Lepeophtheirus salmonis</name>
    <name type="common">Salmon louse</name>
    <name type="synonym">Caligus salmonis</name>
    <dbReference type="NCBI Taxonomy" id="72036"/>
    <lineage>
        <taxon>Eukaryota</taxon>
        <taxon>Metazoa</taxon>
        <taxon>Ecdysozoa</taxon>
        <taxon>Arthropoda</taxon>
        <taxon>Crustacea</taxon>
        <taxon>Multicrustacea</taxon>
        <taxon>Hexanauplia</taxon>
        <taxon>Copepoda</taxon>
        <taxon>Siphonostomatoida</taxon>
        <taxon>Caligidae</taxon>
        <taxon>Lepeophtheirus</taxon>
    </lineage>
</organism>